<dbReference type="RefSeq" id="XP_032325355.1">
    <property type="nucleotide sequence ID" value="XM_032469464.1"/>
</dbReference>
<dbReference type="Gene3D" id="2.130.10.30">
    <property type="entry name" value="Regulator of chromosome condensation 1/beta-lactamase-inhibitor protein II"/>
    <property type="match status" value="2"/>
</dbReference>
<dbReference type="InterPro" id="IPR052830">
    <property type="entry name" value="RCC1_domain-containing"/>
</dbReference>
<evidence type="ECO:0000256" key="6">
    <source>
        <dbReference type="ARBA" id="ARBA00054503"/>
    </source>
</evidence>
<dbReference type="Pfam" id="PF00415">
    <property type="entry name" value="RCC1"/>
    <property type="match status" value="2"/>
</dbReference>
<evidence type="ECO:0000313" key="11">
    <source>
        <dbReference type="RefSeq" id="XP_032325355.1"/>
    </source>
</evidence>
<keyword evidence="5" id="KW-0379">Hydroxylation</keyword>
<evidence type="ECO:0000256" key="8">
    <source>
        <dbReference type="ARBA" id="ARBA00071126"/>
    </source>
</evidence>
<comment type="subunit">
    <text evidence="7">Found in a complex with KDM8. Interacts (via N-terminus) with KDM8 (via N-terminus).</text>
</comment>
<evidence type="ECO:0000256" key="5">
    <source>
        <dbReference type="ARBA" id="ARBA00023278"/>
    </source>
</evidence>
<organism evidence="10 11">
    <name type="scientific">Camelus ferus</name>
    <name type="common">Wild bactrian camel</name>
    <name type="synonym">Camelus bactrianus ferus</name>
    <dbReference type="NCBI Taxonomy" id="419612"/>
    <lineage>
        <taxon>Eukaryota</taxon>
        <taxon>Metazoa</taxon>
        <taxon>Chordata</taxon>
        <taxon>Craniata</taxon>
        <taxon>Vertebrata</taxon>
        <taxon>Euteleostomi</taxon>
        <taxon>Mammalia</taxon>
        <taxon>Eutheria</taxon>
        <taxon>Laurasiatheria</taxon>
        <taxon>Artiodactyla</taxon>
        <taxon>Tylopoda</taxon>
        <taxon>Camelidae</taxon>
        <taxon>Camelus</taxon>
    </lineage>
</organism>
<evidence type="ECO:0000256" key="3">
    <source>
        <dbReference type="ARBA" id="ARBA00022737"/>
    </source>
</evidence>
<name>A0A8B8S6H7_CAMFR</name>
<reference evidence="11" key="1">
    <citation type="submission" date="2025-08" db="UniProtKB">
        <authorList>
            <consortium name="RefSeq"/>
        </authorList>
    </citation>
    <scope>IDENTIFICATION</scope>
    <source>
        <tissue evidence="11">Ear skin</tissue>
    </source>
</reference>
<feature type="repeat" description="RCC1" evidence="9">
    <location>
        <begin position="300"/>
        <end position="389"/>
    </location>
</feature>
<proteinExistence type="predicted"/>
<evidence type="ECO:0000256" key="4">
    <source>
        <dbReference type="ARBA" id="ARBA00022853"/>
    </source>
</evidence>
<dbReference type="InterPro" id="IPR000408">
    <property type="entry name" value="Reg_chr_condens"/>
</dbReference>
<dbReference type="GO" id="GO:0005694">
    <property type="term" value="C:chromosome"/>
    <property type="evidence" value="ECO:0007669"/>
    <property type="project" value="UniProtKB-SubCell"/>
</dbReference>
<evidence type="ECO:0000313" key="10">
    <source>
        <dbReference type="Proteomes" id="UP000694856"/>
    </source>
</evidence>
<dbReference type="PROSITE" id="PS00626">
    <property type="entry name" value="RCC1_2"/>
    <property type="match status" value="2"/>
</dbReference>
<protein>
    <recommendedName>
        <fullName evidence="8">RCC1 domain-containing protein 1</fullName>
    </recommendedName>
</protein>
<accession>A0A8B8S6H7</accession>
<dbReference type="CTD" id="91433"/>
<evidence type="ECO:0000256" key="9">
    <source>
        <dbReference type="PROSITE-ProRule" id="PRU00235"/>
    </source>
</evidence>
<dbReference type="Proteomes" id="UP000694856">
    <property type="component" value="Chromosome 27"/>
</dbReference>
<dbReference type="PROSITE" id="PS50012">
    <property type="entry name" value="RCC1_3"/>
    <property type="match status" value="3"/>
</dbReference>
<dbReference type="AlphaFoldDB" id="A0A8B8S6H7"/>
<dbReference type="GO" id="GO:0006325">
    <property type="term" value="P:chromatin organization"/>
    <property type="evidence" value="ECO:0007669"/>
    <property type="project" value="UniProtKB-KW"/>
</dbReference>
<dbReference type="SUPFAM" id="SSF50985">
    <property type="entry name" value="RCC1/BLIP-II"/>
    <property type="match status" value="1"/>
</dbReference>
<comment type="function">
    <text evidence="6">Plays a role in transcriptional repression of satellite repeats, possibly by regulating H3K36 methylation levels in centromeric regions together with KDM8. Possibly together with KDM8, is involved in proper mitotic spindle organization and chromosome segregation. Plays a role in regulating alpha-tubulin deacetylation and cytoskeletal microtubule stability, thereby promoting cell migration and TGF-beta-induced epithelial to mesenchymal transition (EMT), potentially through the inhibition of KDM8.</text>
</comment>
<dbReference type="PANTHER" id="PTHR46849">
    <property type="entry name" value="RCC1 DOMAIN-CONTAINING PROTEIN 1"/>
    <property type="match status" value="1"/>
</dbReference>
<dbReference type="GeneID" id="102523123"/>
<feature type="repeat" description="RCC1" evidence="9">
    <location>
        <begin position="390"/>
        <end position="443"/>
    </location>
</feature>
<dbReference type="KEGG" id="cfr:102523123"/>
<comment type="subcellular location">
    <subcellularLocation>
        <location evidence="1">Chromosome</location>
    </subcellularLocation>
</comment>
<keyword evidence="3" id="KW-0677">Repeat</keyword>
<evidence type="ECO:0000256" key="2">
    <source>
        <dbReference type="ARBA" id="ARBA00022454"/>
    </source>
</evidence>
<dbReference type="PRINTS" id="PR00633">
    <property type="entry name" value="RCCNDNSATION"/>
</dbReference>
<sequence length="447" mass="47557">MAAEGGTIWSNLLPRAHNHRRFRALHALGRRGHSRPRDRFDRAWTRQAAAGTAGKVTASRGRRRGMAGERTGAWFGFGFCGFGQALGSGRGHQVLSPEPLRAPGAGLDICRVSASWSYTAFVTGGGQVELSGSARGAAGGCKDAWASEAFLVVLRPGPGSGPGAELQAWAPGSALRGEPLWAQTVVPEAERKDGPGGGETQAGPLPLLPCVRAYVSPRPPFYRPLAPTLRARRLELGAEHALLLDAAGQVFSWGGGRHGQLGHGTLEAEPEPRLLEALQGLPMTEVAAGGWHSVCVSETGDIYIWGWNESGQLALPTRSLAEDGETVTGEATGLNEDGSEVKRVARGENGAPAPFIAVQPFPALLDLPMGLDAIKASCGSRHTAVVTRTGELYTWGWGKYGQLGHKDTTSLDRPCRVDYFVDKQLQVRTVSCGPWNTYVYAVEKEKS</sequence>
<dbReference type="FunFam" id="2.130.10.30:FF:000056">
    <property type="entry name" value="RCC1 domain containing 1"/>
    <property type="match status" value="1"/>
</dbReference>
<dbReference type="PANTHER" id="PTHR46849:SF1">
    <property type="entry name" value="RCC1 DOMAIN-CONTAINING PROTEIN 1"/>
    <property type="match status" value="1"/>
</dbReference>
<keyword evidence="4" id="KW-0156">Chromatin regulator</keyword>
<gene>
    <name evidence="11" type="primary">RCCD1</name>
</gene>
<feature type="repeat" description="RCC1" evidence="9">
    <location>
        <begin position="248"/>
        <end position="299"/>
    </location>
</feature>
<evidence type="ECO:0000256" key="7">
    <source>
        <dbReference type="ARBA" id="ARBA00064992"/>
    </source>
</evidence>
<dbReference type="InterPro" id="IPR009091">
    <property type="entry name" value="RCC1/BLIP-II"/>
</dbReference>
<evidence type="ECO:0000256" key="1">
    <source>
        <dbReference type="ARBA" id="ARBA00004286"/>
    </source>
</evidence>
<keyword evidence="10" id="KW-1185">Reference proteome</keyword>
<keyword evidence="2" id="KW-0158">Chromosome</keyword>